<keyword evidence="7 11" id="KW-0863">Zinc-finger</keyword>
<dbReference type="Gene3D" id="1.25.40.90">
    <property type="match status" value="1"/>
</dbReference>
<evidence type="ECO:0000256" key="10">
    <source>
        <dbReference type="PIRNR" id="PIRNR036956"/>
    </source>
</evidence>
<dbReference type="GO" id="GO:0008270">
    <property type="term" value="F:zinc ion binding"/>
    <property type="evidence" value="ECO:0007669"/>
    <property type="project" value="UniProtKB-KW"/>
</dbReference>
<dbReference type="PROSITE" id="PS50178">
    <property type="entry name" value="ZF_FYVE"/>
    <property type="match status" value="1"/>
</dbReference>
<dbReference type="GO" id="GO:0009306">
    <property type="term" value="P:protein secretion"/>
    <property type="evidence" value="ECO:0007669"/>
    <property type="project" value="EnsemblFungi"/>
</dbReference>
<evidence type="ECO:0000256" key="5">
    <source>
        <dbReference type="ARBA" id="ARBA00022737"/>
    </source>
</evidence>
<feature type="region of interest" description="Disordered" evidence="12">
    <location>
        <begin position="454"/>
        <end position="621"/>
    </location>
</feature>
<dbReference type="GO" id="GO:0070530">
    <property type="term" value="F:K63-linked polyubiquitin modification-dependent protein binding"/>
    <property type="evidence" value="ECO:0007669"/>
    <property type="project" value="EnsemblFungi"/>
</dbReference>
<dbReference type="CDD" id="cd16979">
    <property type="entry name" value="VHS_Vps27"/>
    <property type="match status" value="1"/>
</dbReference>
<dbReference type="InterPro" id="IPR011011">
    <property type="entry name" value="Znf_FYVE_PHD"/>
</dbReference>
<dbReference type="GO" id="GO:0043130">
    <property type="term" value="F:ubiquitin binding"/>
    <property type="evidence" value="ECO:0007669"/>
    <property type="project" value="EnsemblFungi"/>
</dbReference>
<comment type="function">
    <text evidence="10">Component of the ESCRT-0 complex which is the sorting receptor for ubiquitinated cargo proteins at the multivesicular body (MVB) and recruits ESCRT-I to the MVB outer membrane.</text>
</comment>
<dbReference type="CDD" id="cd21385">
    <property type="entry name" value="GAT_Vps27"/>
    <property type="match status" value="1"/>
</dbReference>
<dbReference type="InterPro" id="IPR049425">
    <property type="entry name" value="Vps27_GAT-like"/>
</dbReference>
<dbReference type="GO" id="GO:0046982">
    <property type="term" value="F:protein heterodimerization activity"/>
    <property type="evidence" value="ECO:0007669"/>
    <property type="project" value="EnsemblFungi"/>
</dbReference>
<evidence type="ECO:0000313" key="15">
    <source>
        <dbReference type="EMBL" id="CEP61161.1"/>
    </source>
</evidence>
<dbReference type="Pfam" id="PF02809">
    <property type="entry name" value="UIM"/>
    <property type="match status" value="2"/>
</dbReference>
<dbReference type="InterPro" id="IPR003903">
    <property type="entry name" value="UIM_dom"/>
</dbReference>
<dbReference type="Proteomes" id="UP000054304">
    <property type="component" value="Unassembled WGS sequence"/>
</dbReference>
<evidence type="ECO:0000256" key="4">
    <source>
        <dbReference type="ARBA" id="ARBA00022723"/>
    </source>
</evidence>
<evidence type="ECO:0000256" key="7">
    <source>
        <dbReference type="ARBA" id="ARBA00022771"/>
    </source>
</evidence>
<dbReference type="GO" id="GO:0006995">
    <property type="term" value="P:cellular response to nitrogen starvation"/>
    <property type="evidence" value="ECO:0007669"/>
    <property type="project" value="EnsemblFungi"/>
</dbReference>
<evidence type="ECO:0000256" key="8">
    <source>
        <dbReference type="ARBA" id="ARBA00022833"/>
    </source>
</evidence>
<dbReference type="RefSeq" id="XP_022627397.1">
    <property type="nucleotide sequence ID" value="XM_022773919.1"/>
</dbReference>
<keyword evidence="16" id="KW-1185">Reference proteome</keyword>
<dbReference type="InterPro" id="IPR002014">
    <property type="entry name" value="VHS_dom"/>
</dbReference>
<dbReference type="OrthoDB" id="957735at2759"/>
<dbReference type="GO" id="GO:0033565">
    <property type="term" value="C:ESCRT-0 complex"/>
    <property type="evidence" value="ECO:0007669"/>
    <property type="project" value="EnsemblFungi"/>
</dbReference>
<accession>A0A0C7MUI3</accession>
<dbReference type="SUPFAM" id="SSF48464">
    <property type="entry name" value="ENTH/VHS domain"/>
    <property type="match status" value="1"/>
</dbReference>
<dbReference type="Gene3D" id="1.20.5.1940">
    <property type="match status" value="1"/>
</dbReference>
<keyword evidence="9 10" id="KW-0472">Membrane</keyword>
<dbReference type="GO" id="GO:0045053">
    <property type="term" value="P:protein retention in Golgi apparatus"/>
    <property type="evidence" value="ECO:0007669"/>
    <property type="project" value="EnsemblFungi"/>
</dbReference>
<gene>
    <name evidence="15" type="ORF">LALA0_S02e08086g</name>
</gene>
<organism evidence="15 16">
    <name type="scientific">Lachancea lanzarotensis</name>
    <dbReference type="NCBI Taxonomy" id="1245769"/>
    <lineage>
        <taxon>Eukaryota</taxon>
        <taxon>Fungi</taxon>
        <taxon>Dikarya</taxon>
        <taxon>Ascomycota</taxon>
        <taxon>Saccharomycotina</taxon>
        <taxon>Saccharomycetes</taxon>
        <taxon>Saccharomycetales</taxon>
        <taxon>Saccharomycetaceae</taxon>
        <taxon>Lachancea</taxon>
    </lineage>
</organism>
<dbReference type="Pfam" id="PF01363">
    <property type="entry name" value="FYVE"/>
    <property type="match status" value="1"/>
</dbReference>
<dbReference type="GO" id="GO:0010008">
    <property type="term" value="C:endosome membrane"/>
    <property type="evidence" value="ECO:0007669"/>
    <property type="project" value="UniProtKB-SubCell"/>
</dbReference>
<dbReference type="GO" id="GO:0032266">
    <property type="term" value="F:phosphatidylinositol-3-phosphate binding"/>
    <property type="evidence" value="ECO:0007669"/>
    <property type="project" value="EnsemblFungi"/>
</dbReference>
<dbReference type="HOGENOM" id="CLU_011862_2_0_1"/>
<dbReference type="PIRSF" id="PIRSF036956">
    <property type="entry name" value="Hrs_Vps27"/>
    <property type="match status" value="1"/>
</dbReference>
<evidence type="ECO:0000256" key="6">
    <source>
        <dbReference type="ARBA" id="ARBA00022753"/>
    </source>
</evidence>
<feature type="region of interest" description="Disordered" evidence="12">
    <location>
        <begin position="236"/>
        <end position="264"/>
    </location>
</feature>
<dbReference type="SUPFAM" id="SSF57903">
    <property type="entry name" value="FYVE/PHD zinc finger"/>
    <property type="match status" value="1"/>
</dbReference>
<comment type="subcellular location">
    <subcellularLocation>
        <location evidence="1 10">Endosome membrane</location>
        <topology evidence="1 10">Peripheral membrane protein</topology>
        <orientation evidence="1 10">Cytoplasmic side</orientation>
    </subcellularLocation>
</comment>
<reference evidence="15 16" key="1">
    <citation type="submission" date="2014-12" db="EMBL/GenBank/DDBJ databases">
        <authorList>
            <person name="Neuveglise Cecile"/>
        </authorList>
    </citation>
    <scope>NUCLEOTIDE SEQUENCE [LARGE SCALE GENOMIC DNA]</scope>
    <source>
        <strain evidence="15 16">CBS 12615</strain>
    </source>
</reference>
<dbReference type="GO" id="GO:0036435">
    <property type="term" value="F:K48-linked polyubiquitin modification-dependent protein binding"/>
    <property type="evidence" value="ECO:0007669"/>
    <property type="project" value="EnsemblFungi"/>
</dbReference>
<dbReference type="PROSITE" id="PS50179">
    <property type="entry name" value="VHS"/>
    <property type="match status" value="1"/>
</dbReference>
<evidence type="ECO:0000259" key="13">
    <source>
        <dbReference type="PROSITE" id="PS50178"/>
    </source>
</evidence>
<dbReference type="SMART" id="SM00726">
    <property type="entry name" value="UIM"/>
    <property type="match status" value="2"/>
</dbReference>
<dbReference type="PROSITE" id="PS50330">
    <property type="entry name" value="UIM"/>
    <property type="match status" value="2"/>
</dbReference>
<protein>
    <recommendedName>
        <fullName evidence="3 10">Vacuolar protein sorting-associated protein 27</fullName>
    </recommendedName>
</protein>
<dbReference type="InterPro" id="IPR017073">
    <property type="entry name" value="HGS/VPS27"/>
</dbReference>
<evidence type="ECO:0000256" key="1">
    <source>
        <dbReference type="ARBA" id="ARBA00004125"/>
    </source>
</evidence>
<evidence type="ECO:0000313" key="16">
    <source>
        <dbReference type="Proteomes" id="UP000054304"/>
    </source>
</evidence>
<dbReference type="SMART" id="SM00288">
    <property type="entry name" value="VHS"/>
    <property type="match status" value="1"/>
</dbReference>
<dbReference type="GO" id="GO:0043328">
    <property type="term" value="P:protein transport to vacuole involved in ubiquitin-dependent protein catabolic process via the multivesicular body sorting pathway"/>
    <property type="evidence" value="ECO:0007669"/>
    <property type="project" value="TreeGrafter"/>
</dbReference>
<feature type="compositionally biased region" description="Polar residues" evidence="12">
    <location>
        <begin position="486"/>
        <end position="496"/>
    </location>
</feature>
<sequence length="621" mass="69542">MSAQPVSPSQLDSLVQKATSESIPHGAVDLTIALEVSDVIKSRRIGSKEAMRCLKKRITTTKLNPNTQIASWTLTEMCIKNCGTGLIREICSREFMDSLEHAILDNEDNEELERICKGLLQSLNTAFKNDSQLGYVSKVYQRLASRGVDFPSSSTSDLELAQAMFDSKTPADWVDSDVCMICSTKFTLLNRKHHCRSCGGIFCQEHSSNKIALPDLGIYEPVRVCDDCYREYDYKRQPDKKKSQKKSSRHSKRSSQSAQDQEDEEIRRAIELSLRESRGSDTFVPTVLATPPEPRAPSPVPEEEQDEDLKAAIEASLREAEEQKRRQESVPSSAYPIQRAAPHSSYELTAPEEDDIYLFATLVERMKSQPASAVLEDVQLQQLYRKVMGSAPKLNYCLNDTSQKYNRLLDVNSKISDITNIYDSLLEKQLEAINLNQQYSLPQLPSDPYAYYNVAQQNQPPPAQNPYGEESPLPNVAKNYELAPGSISTPIPQAQETPAKLNQGPNYAEDLRGVSIGSSQSVEKVKAQQRPYPDDIQDLATAPSEPNYEANDLIVEKPQKPPYPADEENVGQVESKNSASNGNKITNFDFPTVPVHHPPVKERQSAQLEDTQDREELLIEL</sequence>
<name>A0A0C7MUI3_9SACH</name>
<evidence type="ECO:0000256" key="12">
    <source>
        <dbReference type="SAM" id="MobiDB-lite"/>
    </source>
</evidence>
<dbReference type="Pfam" id="PF00790">
    <property type="entry name" value="VHS"/>
    <property type="match status" value="1"/>
</dbReference>
<feature type="compositionally biased region" description="Pro residues" evidence="12">
    <location>
        <begin position="291"/>
        <end position="300"/>
    </location>
</feature>
<comment type="similarity">
    <text evidence="2 10">Belongs to the VPS27 family.</text>
</comment>
<feature type="compositionally biased region" description="Basic and acidic residues" evidence="12">
    <location>
        <begin position="308"/>
        <end position="328"/>
    </location>
</feature>
<evidence type="ECO:0000256" key="9">
    <source>
        <dbReference type="ARBA" id="ARBA00023136"/>
    </source>
</evidence>
<dbReference type="GO" id="GO:1903319">
    <property type="term" value="P:positive regulation of protein maturation"/>
    <property type="evidence" value="ECO:0007669"/>
    <property type="project" value="EnsemblFungi"/>
</dbReference>
<dbReference type="Gene3D" id="6.10.140.100">
    <property type="match status" value="1"/>
</dbReference>
<dbReference type="PANTHER" id="PTHR47794">
    <property type="entry name" value="VACUOLAR PROTEIN SORTING-ASSOCIATED PROTEIN 27"/>
    <property type="match status" value="1"/>
</dbReference>
<evidence type="ECO:0000256" key="11">
    <source>
        <dbReference type="PROSITE-ProRule" id="PRU00091"/>
    </source>
</evidence>
<feature type="compositionally biased region" description="Basic residues" evidence="12">
    <location>
        <begin position="242"/>
        <end position="253"/>
    </location>
</feature>
<evidence type="ECO:0000256" key="2">
    <source>
        <dbReference type="ARBA" id="ARBA00008597"/>
    </source>
</evidence>
<feature type="region of interest" description="Disordered" evidence="12">
    <location>
        <begin position="281"/>
        <end position="348"/>
    </location>
</feature>
<feature type="domain" description="FYVE-type" evidence="13">
    <location>
        <begin position="173"/>
        <end position="233"/>
    </location>
</feature>
<dbReference type="GO" id="GO:1904669">
    <property type="term" value="P:ATP export"/>
    <property type="evidence" value="ECO:0007669"/>
    <property type="project" value="EnsemblFungi"/>
</dbReference>
<keyword evidence="8" id="KW-0862">Zinc</keyword>
<keyword evidence="5" id="KW-0677">Repeat</keyword>
<dbReference type="GO" id="GO:0005774">
    <property type="term" value="C:vacuolar membrane"/>
    <property type="evidence" value="ECO:0007669"/>
    <property type="project" value="EnsemblFungi"/>
</dbReference>
<dbReference type="EMBL" id="LN736361">
    <property type="protein sequence ID" value="CEP61161.1"/>
    <property type="molecule type" value="Genomic_DNA"/>
</dbReference>
<proteinExistence type="inferred from homology"/>
<dbReference type="InterPro" id="IPR013083">
    <property type="entry name" value="Znf_RING/FYVE/PHD"/>
</dbReference>
<dbReference type="GO" id="GO:0006623">
    <property type="term" value="P:protein targeting to vacuole"/>
    <property type="evidence" value="ECO:0007669"/>
    <property type="project" value="EnsemblFungi"/>
</dbReference>
<dbReference type="Gene3D" id="3.30.40.10">
    <property type="entry name" value="Zinc/RING finger domain, C3HC4 (zinc finger)"/>
    <property type="match status" value="1"/>
</dbReference>
<dbReference type="GO" id="GO:0140504">
    <property type="term" value="P:microlipophagy"/>
    <property type="evidence" value="ECO:0007669"/>
    <property type="project" value="EnsemblFungi"/>
</dbReference>
<dbReference type="Pfam" id="PF21356">
    <property type="entry name" value="Vps27_GAT-like"/>
    <property type="match status" value="1"/>
</dbReference>
<keyword evidence="6 10" id="KW-0967">Endosome</keyword>
<dbReference type="GO" id="GO:0019904">
    <property type="term" value="F:protein domain specific binding"/>
    <property type="evidence" value="ECO:0007669"/>
    <property type="project" value="EnsemblFungi"/>
</dbReference>
<evidence type="ECO:0000259" key="14">
    <source>
        <dbReference type="PROSITE" id="PS50179"/>
    </source>
</evidence>
<feature type="domain" description="VHS" evidence="14">
    <location>
        <begin position="20"/>
        <end position="151"/>
    </location>
</feature>
<evidence type="ECO:0000256" key="3">
    <source>
        <dbReference type="ARBA" id="ARBA00017753"/>
    </source>
</evidence>
<dbReference type="AlphaFoldDB" id="A0A0C7MUI3"/>
<keyword evidence="4" id="KW-0479">Metal-binding</keyword>
<dbReference type="PANTHER" id="PTHR47794:SF1">
    <property type="entry name" value="VACUOLAR PROTEIN SORTING-ASSOCIATED PROTEIN 27"/>
    <property type="match status" value="1"/>
</dbReference>
<dbReference type="InterPro" id="IPR008942">
    <property type="entry name" value="ENTH_VHS"/>
</dbReference>
<dbReference type="SMART" id="SM00064">
    <property type="entry name" value="FYVE"/>
    <property type="match status" value="1"/>
</dbReference>
<dbReference type="InterPro" id="IPR017455">
    <property type="entry name" value="Znf_FYVE-rel"/>
</dbReference>
<feature type="compositionally biased region" description="Polar residues" evidence="12">
    <location>
        <begin position="572"/>
        <end position="586"/>
    </location>
</feature>
<dbReference type="GeneID" id="34684576"/>
<dbReference type="STRING" id="1245769.A0A0C7MUI3"/>
<dbReference type="InterPro" id="IPR000306">
    <property type="entry name" value="Znf_FYVE"/>
</dbReference>
<comment type="subunit">
    <text evidence="10">Component of the ESCRT-0 complex composed of HSE1 and VPS27.</text>
</comment>